<feature type="region of interest" description="Disordered" evidence="1">
    <location>
        <begin position="141"/>
        <end position="172"/>
    </location>
</feature>
<evidence type="ECO:0000313" key="2">
    <source>
        <dbReference type="EMBL" id="GKT30627.1"/>
    </source>
</evidence>
<comment type="caution">
    <text evidence="2">The sequence shown here is derived from an EMBL/GenBank/DDBJ whole genome shotgun (WGS) entry which is preliminary data.</text>
</comment>
<evidence type="ECO:0000256" key="1">
    <source>
        <dbReference type="SAM" id="MobiDB-lite"/>
    </source>
</evidence>
<feature type="compositionally biased region" description="Basic and acidic residues" evidence="1">
    <location>
        <begin position="141"/>
        <end position="160"/>
    </location>
</feature>
<feature type="region of interest" description="Disordered" evidence="1">
    <location>
        <begin position="36"/>
        <end position="122"/>
    </location>
</feature>
<reference evidence="2" key="1">
    <citation type="submission" date="2022-03" db="EMBL/GenBank/DDBJ databases">
        <title>Draft genome sequence of Aduncisulcus paluster, a free-living microaerophilic Fornicata.</title>
        <authorList>
            <person name="Yuyama I."/>
            <person name="Kume K."/>
            <person name="Tamura T."/>
            <person name="Inagaki Y."/>
            <person name="Hashimoto T."/>
        </authorList>
    </citation>
    <scope>NUCLEOTIDE SEQUENCE</scope>
    <source>
        <strain evidence="2">NY0171</strain>
    </source>
</reference>
<sequence length="172" mass="18954">MYVDYQDESSQEHEPAYTALTAAALKRINSGEIKALSLDDRRGDPDSIPPPLPPSASSHGGMSQISHRLGSLRTHGTSHESRISTGANNNNTTTSSSSPHSHPSQLLPNQEDDSHGHLAPHLVSNPLFTHVLDLERERQWLGESGKEGGKGRERQWETSRLKQRLSKHSDNK</sequence>
<keyword evidence="3" id="KW-1185">Reference proteome</keyword>
<gene>
    <name evidence="2" type="ORF">ADUPG1_001603</name>
</gene>
<proteinExistence type="predicted"/>
<feature type="non-terminal residue" evidence="2">
    <location>
        <position position="172"/>
    </location>
</feature>
<evidence type="ECO:0000313" key="3">
    <source>
        <dbReference type="Proteomes" id="UP001057375"/>
    </source>
</evidence>
<organism evidence="2 3">
    <name type="scientific">Aduncisulcus paluster</name>
    <dbReference type="NCBI Taxonomy" id="2918883"/>
    <lineage>
        <taxon>Eukaryota</taxon>
        <taxon>Metamonada</taxon>
        <taxon>Carpediemonas-like organisms</taxon>
        <taxon>Aduncisulcus</taxon>
    </lineage>
</organism>
<dbReference type="EMBL" id="BQXS01001440">
    <property type="protein sequence ID" value="GKT30627.1"/>
    <property type="molecule type" value="Genomic_DNA"/>
</dbReference>
<feature type="compositionally biased region" description="Low complexity" evidence="1">
    <location>
        <begin position="88"/>
        <end position="104"/>
    </location>
</feature>
<name>A0ABQ5KDK7_9EUKA</name>
<accession>A0ABQ5KDK7</accession>
<dbReference type="Proteomes" id="UP001057375">
    <property type="component" value="Unassembled WGS sequence"/>
</dbReference>
<protein>
    <submittedName>
        <fullName evidence="2">Uncharacterized protein</fullName>
    </submittedName>
</protein>